<dbReference type="PROSITE" id="PS51257">
    <property type="entry name" value="PROKAR_LIPOPROTEIN"/>
    <property type="match status" value="1"/>
</dbReference>
<dbReference type="KEGG" id="cao:Celal_2690"/>
<name>E6XBB1_CELAD</name>
<evidence type="ECO:0000313" key="1">
    <source>
        <dbReference type="EMBL" id="ADV49975.1"/>
    </source>
</evidence>
<keyword evidence="2" id="KW-1185">Reference proteome</keyword>
<proteinExistence type="predicted"/>
<dbReference type="Proteomes" id="UP000008634">
    <property type="component" value="Chromosome"/>
</dbReference>
<reference evidence="1 2" key="1">
    <citation type="journal article" date="2010" name="Stand. Genomic Sci.">
        <title>Complete genome sequence of Cellulophaga algicola type strain (IC166).</title>
        <authorList>
            <person name="Abt B."/>
            <person name="Lu M."/>
            <person name="Misra M."/>
            <person name="Han C."/>
            <person name="Nolan M."/>
            <person name="Lucas S."/>
            <person name="Hammon N."/>
            <person name="Deshpande S."/>
            <person name="Cheng J.F."/>
            <person name="Tapia R."/>
            <person name="Goodwin L."/>
            <person name="Pitluck S."/>
            <person name="Liolios K."/>
            <person name="Pagani I."/>
            <person name="Ivanova N."/>
            <person name="Mavromatis K."/>
            <person name="Ovchinikova G."/>
            <person name="Pati A."/>
            <person name="Chen A."/>
            <person name="Palaniappan K."/>
            <person name="Land M."/>
            <person name="Hauser L."/>
            <person name="Chang Y.J."/>
            <person name="Jeffries C.D."/>
            <person name="Detter J.C."/>
            <person name="Brambilla E."/>
            <person name="Rohde M."/>
            <person name="Tindall B.J."/>
            <person name="Goker M."/>
            <person name="Woyke T."/>
            <person name="Bristow J."/>
            <person name="Eisen J.A."/>
            <person name="Markowitz V."/>
            <person name="Hugenholtz P."/>
            <person name="Kyrpides N.C."/>
            <person name="Klenk H.P."/>
            <person name="Lapidus A."/>
        </authorList>
    </citation>
    <scope>NUCLEOTIDE SEQUENCE [LARGE SCALE GENOMIC DNA]</scope>
    <source>
        <strain evidence="2">DSM 14237 / IC166 / ACAM 630</strain>
    </source>
</reference>
<dbReference type="RefSeq" id="WP_013551446.1">
    <property type="nucleotide sequence ID" value="NC_014934.1"/>
</dbReference>
<dbReference type="eggNOG" id="ENOG5032FFI">
    <property type="taxonomic scope" value="Bacteria"/>
</dbReference>
<dbReference type="OrthoDB" id="1149023at2"/>
<protein>
    <recommendedName>
        <fullName evidence="3">Lipoprotein</fullName>
    </recommendedName>
</protein>
<dbReference type="STRING" id="688270.Celal_2690"/>
<evidence type="ECO:0000313" key="2">
    <source>
        <dbReference type="Proteomes" id="UP000008634"/>
    </source>
</evidence>
<accession>E6XBB1</accession>
<evidence type="ECO:0008006" key="3">
    <source>
        <dbReference type="Google" id="ProtNLM"/>
    </source>
</evidence>
<dbReference type="AlphaFoldDB" id="E6XBB1"/>
<dbReference type="HOGENOM" id="CLU_651652_0_0_10"/>
<gene>
    <name evidence="1" type="ordered locus">Celal_2690</name>
</gene>
<sequence length="421" mass="48447">MKKFISSLILLTGISVTSCGQEKYDFAEITQKSDINTFLNKIQKENEEVKIDTVYSFNELTIEGMHYAGTPIMKALVTDNYMILTTDTINYSGRKILETVEAKYGLSPISDGYSNDIEFDWKQETQDIKLVVKLKNGKHLAAMGDKDNAELTISYKTLYNLPIANLHKEIKTYPNAPKYILKIKEQDCDYDIIVNGIKIPNAILYSEIFLNEYITNEKSSLEFIIKPNTQNENSSQGRFNDDAHFSAVLYDFDTEEIYAEINNLKLSGTTPVNFSNTYDLVLPFYPKAWTDGVDLRKDKNLVSKINALYTKIGKAVLANNEQAINDLFYESDLESQQIAFDTDFETARENWEEYVSWSYNSYKYTIAKDIEIQFYDGGKLVYVYPEDKEAMLILTGKKYSKKLNYFLYQPKGTSELKVIRQ</sequence>
<organism evidence="1 2">
    <name type="scientific">Cellulophaga algicola (strain DSM 14237 / IC166 / ACAM 630)</name>
    <dbReference type="NCBI Taxonomy" id="688270"/>
    <lineage>
        <taxon>Bacteria</taxon>
        <taxon>Pseudomonadati</taxon>
        <taxon>Bacteroidota</taxon>
        <taxon>Flavobacteriia</taxon>
        <taxon>Flavobacteriales</taxon>
        <taxon>Flavobacteriaceae</taxon>
        <taxon>Cellulophaga</taxon>
    </lineage>
</organism>
<dbReference type="EMBL" id="CP002453">
    <property type="protein sequence ID" value="ADV49975.1"/>
    <property type="molecule type" value="Genomic_DNA"/>
</dbReference>